<dbReference type="EMBL" id="LNTY01000034">
    <property type="protein sequence ID" value="KXF81772.1"/>
    <property type="molecule type" value="Genomic_DNA"/>
</dbReference>
<dbReference type="RefSeq" id="WP_067417489.1">
    <property type="nucleotide sequence ID" value="NZ_LNTY01000034.1"/>
</dbReference>
<dbReference type="STRING" id="294935.ATN88_03825"/>
<comment type="caution">
    <text evidence="2">The sequence shown here is derived from an EMBL/GenBank/DDBJ whole genome shotgun (WGS) entry which is preliminary data.</text>
</comment>
<dbReference type="PANTHER" id="PTHR30212">
    <property type="entry name" value="PROTEIN YIIM"/>
    <property type="match status" value="1"/>
</dbReference>
<dbReference type="SUPFAM" id="SSF50800">
    <property type="entry name" value="PK beta-barrel domain-like"/>
    <property type="match status" value="1"/>
</dbReference>
<protein>
    <submittedName>
        <fullName evidence="2">Sulfurase</fullName>
    </submittedName>
</protein>
<evidence type="ECO:0000313" key="3">
    <source>
        <dbReference type="Proteomes" id="UP000070529"/>
    </source>
</evidence>
<dbReference type="PROSITE" id="PS51340">
    <property type="entry name" value="MOSC"/>
    <property type="match status" value="1"/>
</dbReference>
<dbReference type="GO" id="GO:0030170">
    <property type="term" value="F:pyridoxal phosphate binding"/>
    <property type="evidence" value="ECO:0007669"/>
    <property type="project" value="InterPro"/>
</dbReference>
<evidence type="ECO:0000313" key="2">
    <source>
        <dbReference type="EMBL" id="KXF81772.1"/>
    </source>
</evidence>
<dbReference type="InterPro" id="IPR052353">
    <property type="entry name" value="Benzoxazolinone_Detox_Enz"/>
</dbReference>
<sequence length="230" mass="26436">MKNKHTLNGIYRGKVNSCYGLQTAINKTPITGRVYLSLEGLDGDECADLRHHGGLERALHQYPLEHYAYWRDKYGEDIDWVAPGMGENISAEGMTEHNVCLGDRYQWGEAIIEVSQPRSPCFKLNKRWGIEGFSVDMQEISRCGWLYRVIQPGMVSVTEPLELIAQEPNAMTLHETCDIFFGDPLNKERLLTLKQQRKLSNSWMSKVNARLESNNVERWDFRLLGRAESE</sequence>
<name>A0A135I8J6_9GAMM</name>
<feature type="domain" description="MOSC" evidence="1">
    <location>
        <begin position="28"/>
        <end position="164"/>
    </location>
</feature>
<reference evidence="2 3" key="1">
    <citation type="submission" date="2015-11" db="EMBL/GenBank/DDBJ databases">
        <title>Genomic Taxonomy of the Vibrionaceae.</title>
        <authorList>
            <person name="Gomez-Gil B."/>
            <person name="Enciso-Ibarra J."/>
        </authorList>
    </citation>
    <scope>NUCLEOTIDE SEQUENCE [LARGE SCALE GENOMIC DNA]</scope>
    <source>
        <strain evidence="2 3">CAIM 912</strain>
    </source>
</reference>
<dbReference type="Gene3D" id="2.40.33.20">
    <property type="entry name" value="PK beta-barrel domain-like"/>
    <property type="match status" value="1"/>
</dbReference>
<dbReference type="Proteomes" id="UP000070529">
    <property type="component" value="Unassembled WGS sequence"/>
</dbReference>
<dbReference type="GO" id="GO:0030151">
    <property type="term" value="F:molybdenum ion binding"/>
    <property type="evidence" value="ECO:0007669"/>
    <property type="project" value="InterPro"/>
</dbReference>
<evidence type="ECO:0000259" key="1">
    <source>
        <dbReference type="PROSITE" id="PS51340"/>
    </source>
</evidence>
<dbReference type="GO" id="GO:0003824">
    <property type="term" value="F:catalytic activity"/>
    <property type="evidence" value="ECO:0007669"/>
    <property type="project" value="InterPro"/>
</dbReference>
<accession>A0A135I8J6</accession>
<dbReference type="OrthoDB" id="9786134at2"/>
<dbReference type="PANTHER" id="PTHR30212:SF2">
    <property type="entry name" value="PROTEIN YIIM"/>
    <property type="match status" value="1"/>
</dbReference>
<dbReference type="Pfam" id="PF03473">
    <property type="entry name" value="MOSC"/>
    <property type="match status" value="1"/>
</dbReference>
<proteinExistence type="predicted"/>
<dbReference type="InterPro" id="IPR005302">
    <property type="entry name" value="MoCF_Sase_C"/>
</dbReference>
<organism evidence="2 3">
    <name type="scientific">Enterovibrio coralii</name>
    <dbReference type="NCBI Taxonomy" id="294935"/>
    <lineage>
        <taxon>Bacteria</taxon>
        <taxon>Pseudomonadati</taxon>
        <taxon>Pseudomonadota</taxon>
        <taxon>Gammaproteobacteria</taxon>
        <taxon>Vibrionales</taxon>
        <taxon>Vibrionaceae</taxon>
        <taxon>Enterovibrio</taxon>
    </lineage>
</organism>
<dbReference type="AlphaFoldDB" id="A0A135I8J6"/>
<gene>
    <name evidence="2" type="ORF">ATN88_03825</name>
</gene>
<keyword evidence="3" id="KW-1185">Reference proteome</keyword>
<dbReference type="InterPro" id="IPR011037">
    <property type="entry name" value="Pyrv_Knase-like_insert_dom_sf"/>
</dbReference>